<dbReference type="AlphaFoldDB" id="A0A1Z5RMQ5"/>
<protein>
    <recommendedName>
        <fullName evidence="1">TTF-type domain-containing protein</fullName>
    </recommendedName>
</protein>
<keyword evidence="3" id="KW-1185">Reference proteome</keyword>
<reference evidence="2 3" key="1">
    <citation type="journal article" date="2009" name="Nature">
        <title>The Sorghum bicolor genome and the diversification of grasses.</title>
        <authorList>
            <person name="Paterson A.H."/>
            <person name="Bowers J.E."/>
            <person name="Bruggmann R."/>
            <person name="Dubchak I."/>
            <person name="Grimwood J."/>
            <person name="Gundlach H."/>
            <person name="Haberer G."/>
            <person name="Hellsten U."/>
            <person name="Mitros T."/>
            <person name="Poliakov A."/>
            <person name="Schmutz J."/>
            <person name="Spannagl M."/>
            <person name="Tang H."/>
            <person name="Wang X."/>
            <person name="Wicker T."/>
            <person name="Bharti A.K."/>
            <person name="Chapman J."/>
            <person name="Feltus F.A."/>
            <person name="Gowik U."/>
            <person name="Grigoriev I.V."/>
            <person name="Lyons E."/>
            <person name="Maher C.A."/>
            <person name="Martis M."/>
            <person name="Narechania A."/>
            <person name="Otillar R.P."/>
            <person name="Penning B.W."/>
            <person name="Salamov A.A."/>
            <person name="Wang Y."/>
            <person name="Zhang L."/>
            <person name="Carpita N.C."/>
            <person name="Freeling M."/>
            <person name="Gingle A.R."/>
            <person name="Hash C.T."/>
            <person name="Keller B."/>
            <person name="Klein P."/>
            <person name="Kresovich S."/>
            <person name="McCann M.C."/>
            <person name="Ming R."/>
            <person name="Peterson D.G."/>
            <person name="Mehboob-ur-Rahman"/>
            <person name="Ware D."/>
            <person name="Westhoff P."/>
            <person name="Mayer K.F."/>
            <person name="Messing J."/>
            <person name="Rokhsar D.S."/>
        </authorList>
    </citation>
    <scope>NUCLEOTIDE SEQUENCE [LARGE SCALE GENOMIC DNA]</scope>
    <source>
        <strain evidence="3">cv. BTx623</strain>
    </source>
</reference>
<feature type="domain" description="TTF-type" evidence="1">
    <location>
        <begin position="103"/>
        <end position="204"/>
    </location>
</feature>
<dbReference type="eggNOG" id="ENOG502QWCA">
    <property type="taxonomic scope" value="Eukaryota"/>
</dbReference>
<dbReference type="EMBL" id="CM000763">
    <property type="protein sequence ID" value="OQU84851.1"/>
    <property type="molecule type" value="Genomic_DNA"/>
</dbReference>
<name>A0A1Z5RMQ5_SORBI</name>
<evidence type="ECO:0000313" key="3">
    <source>
        <dbReference type="Proteomes" id="UP000000768"/>
    </source>
</evidence>
<dbReference type="Gramene" id="OQU84851">
    <property type="protein sequence ID" value="OQU84851"/>
    <property type="gene ID" value="SORBI_3004G133201"/>
</dbReference>
<dbReference type="PANTHER" id="PTHR11697:SF230">
    <property type="entry name" value="ZINC FINGER, MYM DOMAIN CONTAINING 1"/>
    <property type="match status" value="1"/>
</dbReference>
<evidence type="ECO:0000259" key="1">
    <source>
        <dbReference type="SMART" id="SM00597"/>
    </source>
</evidence>
<proteinExistence type="predicted"/>
<dbReference type="OMA" id="SHHESAG"/>
<dbReference type="PANTHER" id="PTHR11697">
    <property type="entry name" value="GENERAL TRANSCRIPTION FACTOR 2-RELATED ZINC FINGER PROTEIN"/>
    <property type="match status" value="1"/>
</dbReference>
<reference evidence="3" key="2">
    <citation type="journal article" date="2018" name="Plant J.">
        <title>The Sorghum bicolor reference genome: improved assembly, gene annotations, a transcriptome atlas, and signatures of genome organization.</title>
        <authorList>
            <person name="McCormick R.F."/>
            <person name="Truong S.K."/>
            <person name="Sreedasyam A."/>
            <person name="Jenkins J."/>
            <person name="Shu S."/>
            <person name="Sims D."/>
            <person name="Kennedy M."/>
            <person name="Amirebrahimi M."/>
            <person name="Weers B.D."/>
            <person name="McKinley B."/>
            <person name="Mattison A."/>
            <person name="Morishige D.T."/>
            <person name="Grimwood J."/>
            <person name="Schmutz J."/>
            <person name="Mullet J.E."/>
        </authorList>
    </citation>
    <scope>NUCLEOTIDE SEQUENCE [LARGE SCALE GENOMIC DNA]</scope>
    <source>
        <strain evidence="3">cv. BTx623</strain>
    </source>
</reference>
<dbReference type="InterPro" id="IPR055298">
    <property type="entry name" value="AtLOH3-like"/>
</dbReference>
<dbReference type="InParanoid" id="A0A1Z5RMQ5"/>
<dbReference type="Pfam" id="PF14291">
    <property type="entry name" value="DUF4371"/>
    <property type="match status" value="1"/>
</dbReference>
<dbReference type="InterPro" id="IPR012337">
    <property type="entry name" value="RNaseH-like_sf"/>
</dbReference>
<gene>
    <name evidence="2" type="ORF">SORBI_3004G133201</name>
</gene>
<accession>A0A1Z5RMQ5</accession>
<dbReference type="STRING" id="4558.A0A1Z5RMQ5"/>
<dbReference type="SUPFAM" id="SSF53098">
    <property type="entry name" value="Ribonuclease H-like"/>
    <property type="match status" value="1"/>
</dbReference>
<dbReference type="InterPro" id="IPR025398">
    <property type="entry name" value="DUF4371"/>
</dbReference>
<sequence>MAPQLLPSLWCPALLPSSLRMHCRLLCSPPSLLLAAPLPDLQPLPSPFRSSRLRGIEFLQRDPALRPQIWEYPSNQQDEVQRAYLKLGPMQPKLKKGFGPKGHKRRFQFHWFSEFPSWLEYSESNGHAHCLLCFVCSKNIRKRSGFNVFITAQGFNNYKKVHDGKNCSFLVHIGSDPCSTHNNAVTECQNLLNQPNHIDKDYGGVQLLADFNPEIASVVLENAPQNAKYTSPDIQKEILSVFAMNVSKHIREEIGDAKFSTLVDETCDVSKREQMALVFRFVDSHGVIQERFFDLIHVKNTKTMTLKNELSKVLSSYAFDVQNLQGQGYDGASNMKGELNGLQALFLKECPYAYYVHCYAHRLQLALVAASKDVVPVTQFFQKLIFIVNTVDSSAKRHDELHDAQMDELVRLLAIDEIETGRGANQIRSLKCPGETRWGSHLGSISSLMDMFNPVSLVLQNLAADSSAGANCADGDTAFSYLTSFEFVFILLMMRQIMEITEQLGQAVQKKTQDIVNVVRLVQSTKILLQEMRSDDGWETFVCKFVEFCVNHEMNIPDMEGTYILRGGRARRQPNHFTNDQYFRVEIFRATIDTQLAELNLKFSEKAMDLLSVCVTLIPKNRFASFNATSAERVFSILKIIKTRLRNSMEDEFLANSMLSPNIQ</sequence>
<dbReference type="InterPro" id="IPR006580">
    <property type="entry name" value="Znf_TTF"/>
</dbReference>
<organism evidence="2 3">
    <name type="scientific">Sorghum bicolor</name>
    <name type="common">Sorghum</name>
    <name type="synonym">Sorghum vulgare</name>
    <dbReference type="NCBI Taxonomy" id="4558"/>
    <lineage>
        <taxon>Eukaryota</taxon>
        <taxon>Viridiplantae</taxon>
        <taxon>Streptophyta</taxon>
        <taxon>Embryophyta</taxon>
        <taxon>Tracheophyta</taxon>
        <taxon>Spermatophyta</taxon>
        <taxon>Magnoliopsida</taxon>
        <taxon>Liliopsida</taxon>
        <taxon>Poales</taxon>
        <taxon>Poaceae</taxon>
        <taxon>PACMAD clade</taxon>
        <taxon>Panicoideae</taxon>
        <taxon>Andropogonodae</taxon>
        <taxon>Andropogoneae</taxon>
        <taxon>Sorghinae</taxon>
        <taxon>Sorghum</taxon>
    </lineage>
</organism>
<dbReference type="Proteomes" id="UP000000768">
    <property type="component" value="Chromosome 4"/>
</dbReference>
<dbReference type="SMART" id="SM00597">
    <property type="entry name" value="ZnF_TTF"/>
    <property type="match status" value="1"/>
</dbReference>
<dbReference type="ExpressionAtlas" id="A0A1Z5RMQ5">
    <property type="expression patterns" value="baseline and differential"/>
</dbReference>
<evidence type="ECO:0000313" key="2">
    <source>
        <dbReference type="EMBL" id="OQU84851.1"/>
    </source>
</evidence>